<feature type="chain" id="PRO_5016754053" evidence="1">
    <location>
        <begin position="26"/>
        <end position="175"/>
    </location>
</feature>
<accession>A0A371JZ96</accession>
<comment type="caution">
    <text evidence="2">The sequence shown here is derived from an EMBL/GenBank/DDBJ whole genome shotgun (WGS) entry which is preliminary data.</text>
</comment>
<gene>
    <name evidence="2" type="ORF">DX914_11565</name>
</gene>
<dbReference type="Proteomes" id="UP000264492">
    <property type="component" value="Unassembled WGS sequence"/>
</dbReference>
<dbReference type="EMBL" id="QTSU01000002">
    <property type="protein sequence ID" value="RDZ26907.1"/>
    <property type="molecule type" value="Genomic_DNA"/>
</dbReference>
<proteinExistence type="predicted"/>
<dbReference type="OrthoDB" id="6028408at2"/>
<keyword evidence="3" id="KW-1185">Reference proteome</keyword>
<evidence type="ECO:0000313" key="2">
    <source>
        <dbReference type="EMBL" id="RDZ26907.1"/>
    </source>
</evidence>
<evidence type="ECO:0000313" key="3">
    <source>
        <dbReference type="Proteomes" id="UP000264492"/>
    </source>
</evidence>
<dbReference type="RefSeq" id="WP_115859286.1">
    <property type="nucleotide sequence ID" value="NZ_QTSU01000002.1"/>
</dbReference>
<feature type="signal peptide" evidence="1">
    <location>
        <begin position="1"/>
        <end position="25"/>
    </location>
</feature>
<organism evidence="2 3">
    <name type="scientific">Lysobacter silvisoli</name>
    <dbReference type="NCBI Taxonomy" id="2293254"/>
    <lineage>
        <taxon>Bacteria</taxon>
        <taxon>Pseudomonadati</taxon>
        <taxon>Pseudomonadota</taxon>
        <taxon>Gammaproteobacteria</taxon>
        <taxon>Lysobacterales</taxon>
        <taxon>Lysobacteraceae</taxon>
        <taxon>Lysobacter</taxon>
    </lineage>
</organism>
<protein>
    <submittedName>
        <fullName evidence="2">Uncharacterized protein</fullName>
    </submittedName>
</protein>
<reference evidence="2 3" key="1">
    <citation type="submission" date="2018-08" db="EMBL/GenBank/DDBJ databases">
        <title>Lysobacter sp. zong2l5, whole genome shotgun sequence.</title>
        <authorList>
            <person name="Zhang X."/>
            <person name="Feng G."/>
            <person name="Zhu H."/>
        </authorList>
    </citation>
    <scope>NUCLEOTIDE SEQUENCE [LARGE SCALE GENOMIC DNA]</scope>
    <source>
        <strain evidence="3">zong2l5</strain>
    </source>
</reference>
<name>A0A371JZ96_9GAMM</name>
<evidence type="ECO:0000256" key="1">
    <source>
        <dbReference type="SAM" id="SignalP"/>
    </source>
</evidence>
<sequence>MRHRTLIPAALAALLVGLLVAPAHAQDERALARAAFERARPMMGEMAKKAFAEGIANADTSDFGGCVEAERQMRTDLERDATPLVMELFFSTEMRDRMEQILVDVFDADQLKIAADGGDPPSTPEQTRKMGERFEQLSADFQQRLAQDPRVMKVIAESALRSQALLKQCQARDEG</sequence>
<keyword evidence="1" id="KW-0732">Signal</keyword>
<dbReference type="AlphaFoldDB" id="A0A371JZ96"/>